<evidence type="ECO:0000256" key="11">
    <source>
        <dbReference type="ARBA" id="ARBA00023237"/>
    </source>
</evidence>
<dbReference type="GO" id="GO:0015344">
    <property type="term" value="F:siderophore uptake transmembrane transporter activity"/>
    <property type="evidence" value="ECO:0007669"/>
    <property type="project" value="TreeGrafter"/>
</dbReference>
<dbReference type="Proteomes" id="UP000541535">
    <property type="component" value="Unassembled WGS sequence"/>
</dbReference>
<evidence type="ECO:0000256" key="1">
    <source>
        <dbReference type="ARBA" id="ARBA00004571"/>
    </source>
</evidence>
<evidence type="ECO:0000256" key="4">
    <source>
        <dbReference type="ARBA" id="ARBA00022452"/>
    </source>
</evidence>
<evidence type="ECO:0000313" key="15">
    <source>
        <dbReference type="EMBL" id="MBB3119228.1"/>
    </source>
</evidence>
<dbReference type="RefSeq" id="WP_183441068.1">
    <property type="nucleotide sequence ID" value="NZ_JACHXD010000005.1"/>
</dbReference>
<dbReference type="InterPro" id="IPR036942">
    <property type="entry name" value="Beta-barrel_TonB_sf"/>
</dbReference>
<evidence type="ECO:0000256" key="12">
    <source>
        <dbReference type="PROSITE-ProRule" id="PRU01360"/>
    </source>
</evidence>
<dbReference type="Pfam" id="PF07715">
    <property type="entry name" value="Plug"/>
    <property type="match status" value="1"/>
</dbReference>
<evidence type="ECO:0000256" key="5">
    <source>
        <dbReference type="ARBA" id="ARBA00022496"/>
    </source>
</evidence>
<evidence type="ECO:0000256" key="6">
    <source>
        <dbReference type="ARBA" id="ARBA00022692"/>
    </source>
</evidence>
<sequence>MSRQYQGAARAATSSRRTHLAPLALAIQLAFGGALAAALPGVALAQATGAQQAQYDIPAGPLAESLNRFAQQAGVAIVLDAQKVQGLRSPGLKGSYGVEDGFNALLRDSQFVIGKTSSGYLLLAKPAQRSTSAAAGGTQPEQTLAAVNVSSTLLADELPRAYAGGQVARGGQLGILGSTSIMDAPFNLTSYTAELVANRQASTVAAVLLNDPSVRFTTSEGHIYENFSIRGFEINGEDLAFNGLYGVAPSGHAPTEFLERVEVLKGPGALLGGMSPQGAVGGIINLIPKRATDKPLFRLTTDYTSRGQYGVHADVGQRFGESNRWGIRVNGAYRDGKVGVKDQEKERILASVALDYRGPQLTASIDAYSDRENIDNGSSWMASFPATGVIAPPKTGTNLLRGIYGKLKNDAIMARVSYEFNDQVSAYASLGKLKYEYSGYVNGTRAAIKNTAGDYTANTYHQRGSTDNTSGEVGVRGRFTTGSIRHQAVASITSLDIDTGRANPAFSATFNSNIYNPTLPALAADPGPAPRTNEATLRSFAFADTLSFAEDKVLLTLGARRQQVKTEAFHAVTGARTSAYDKKATTPAVGIVVKPWSPSVSLYANMIEGLSQGGTVTDEKAKNYGEVFAPFRSKQVEAGVKWDLGEITNTFSVFQIKRPSMIKNVATNTYSVDGEQRNRGAEWNLFGQINPSLRLLGGAAYTSSKLTRAASANLDGKTPYGIPKWKANLGADWDVPGVRGLSLNGRMIYTSSQFVNNANTQKIDSWTRFDLGARFVTRVMEKELQLRANVENVANKSYWAGSFNDNFVTQGAGRIYKLSASVDF</sequence>
<keyword evidence="6 12" id="KW-0812">Transmembrane</keyword>
<dbReference type="AlphaFoldDB" id="A0A7W5FUJ4"/>
<evidence type="ECO:0000256" key="2">
    <source>
        <dbReference type="ARBA" id="ARBA00009810"/>
    </source>
</evidence>
<keyword evidence="5" id="KW-0406">Ion transport</keyword>
<evidence type="ECO:0000256" key="8">
    <source>
        <dbReference type="ARBA" id="ARBA00023077"/>
    </source>
</evidence>
<evidence type="ECO:0000259" key="14">
    <source>
        <dbReference type="SMART" id="SM00965"/>
    </source>
</evidence>
<dbReference type="InterPro" id="IPR000531">
    <property type="entry name" value="Beta-barrel_TonB"/>
</dbReference>
<dbReference type="Gene3D" id="2.40.170.20">
    <property type="entry name" value="TonB-dependent receptor, beta-barrel domain"/>
    <property type="match status" value="1"/>
</dbReference>
<evidence type="ECO:0000256" key="7">
    <source>
        <dbReference type="ARBA" id="ARBA00023004"/>
    </source>
</evidence>
<dbReference type="PROSITE" id="PS52016">
    <property type="entry name" value="TONB_DEPENDENT_REC_3"/>
    <property type="match status" value="1"/>
</dbReference>
<keyword evidence="7" id="KW-0408">Iron</keyword>
<keyword evidence="11 12" id="KW-0998">Cell outer membrane</keyword>
<dbReference type="SMART" id="SM00965">
    <property type="entry name" value="STN"/>
    <property type="match status" value="1"/>
</dbReference>
<keyword evidence="3 12" id="KW-0813">Transport</keyword>
<keyword evidence="4 12" id="KW-1134">Transmembrane beta strand</keyword>
<accession>A0A7W5FUJ4</accession>
<dbReference type="Gene3D" id="3.55.50.30">
    <property type="match status" value="1"/>
</dbReference>
<gene>
    <name evidence="15" type="ORF">FHS03_002279</name>
</gene>
<keyword evidence="9 12" id="KW-0472">Membrane</keyword>
<dbReference type="CDD" id="cd01347">
    <property type="entry name" value="ligand_gated_channel"/>
    <property type="match status" value="1"/>
</dbReference>
<evidence type="ECO:0000313" key="16">
    <source>
        <dbReference type="Proteomes" id="UP000541535"/>
    </source>
</evidence>
<dbReference type="PANTHER" id="PTHR32552">
    <property type="entry name" value="FERRICHROME IRON RECEPTOR-RELATED"/>
    <property type="match status" value="1"/>
</dbReference>
<keyword evidence="10 15" id="KW-0675">Receptor</keyword>
<reference evidence="15 16" key="1">
    <citation type="submission" date="2020-08" db="EMBL/GenBank/DDBJ databases">
        <title>Genomic Encyclopedia of Type Strains, Phase III (KMG-III): the genomes of soil and plant-associated and newly described type strains.</title>
        <authorList>
            <person name="Whitman W."/>
        </authorList>
    </citation>
    <scope>NUCLEOTIDE SEQUENCE [LARGE SCALE GENOMIC DNA]</scope>
    <source>
        <strain evidence="15 16">CECT 8897</strain>
    </source>
</reference>
<protein>
    <submittedName>
        <fullName evidence="15">Iron complex outermembrane receptor protein</fullName>
    </submittedName>
</protein>
<name>A0A7W5FUJ4_9BURK</name>
<comment type="similarity">
    <text evidence="2 12 13">Belongs to the TonB-dependent receptor family.</text>
</comment>
<dbReference type="InterPro" id="IPR037066">
    <property type="entry name" value="Plug_dom_sf"/>
</dbReference>
<organism evidence="15 16">
    <name type="scientific">Pseudoduganella violacea</name>
    <dbReference type="NCBI Taxonomy" id="1715466"/>
    <lineage>
        <taxon>Bacteria</taxon>
        <taxon>Pseudomonadati</taxon>
        <taxon>Pseudomonadota</taxon>
        <taxon>Betaproteobacteria</taxon>
        <taxon>Burkholderiales</taxon>
        <taxon>Oxalobacteraceae</taxon>
        <taxon>Telluria group</taxon>
        <taxon>Pseudoduganella</taxon>
    </lineage>
</organism>
<comment type="subcellular location">
    <subcellularLocation>
        <location evidence="1 12">Cell outer membrane</location>
        <topology evidence="1 12">Multi-pass membrane protein</topology>
    </subcellularLocation>
</comment>
<dbReference type="EMBL" id="JACHXD010000005">
    <property type="protein sequence ID" value="MBB3119228.1"/>
    <property type="molecule type" value="Genomic_DNA"/>
</dbReference>
<dbReference type="Pfam" id="PF00593">
    <property type="entry name" value="TonB_dep_Rec_b-barrel"/>
    <property type="match status" value="1"/>
</dbReference>
<dbReference type="InterPro" id="IPR011662">
    <property type="entry name" value="Secretin/TonB_short_N"/>
</dbReference>
<keyword evidence="5" id="KW-0410">Iron transport</keyword>
<dbReference type="Gene3D" id="2.170.130.10">
    <property type="entry name" value="TonB-dependent receptor, plug domain"/>
    <property type="match status" value="1"/>
</dbReference>
<dbReference type="PANTHER" id="PTHR32552:SF82">
    <property type="entry name" value="FCUA PROTEIN"/>
    <property type="match status" value="1"/>
</dbReference>
<evidence type="ECO:0000256" key="9">
    <source>
        <dbReference type="ARBA" id="ARBA00023136"/>
    </source>
</evidence>
<dbReference type="InterPro" id="IPR010105">
    <property type="entry name" value="TonB_sidphr_rcpt"/>
</dbReference>
<feature type="domain" description="Secretin/TonB short N-terminal" evidence="14">
    <location>
        <begin position="75"/>
        <end position="126"/>
    </location>
</feature>
<dbReference type="GO" id="GO:0015891">
    <property type="term" value="P:siderophore transport"/>
    <property type="evidence" value="ECO:0007669"/>
    <property type="project" value="InterPro"/>
</dbReference>
<evidence type="ECO:0000256" key="13">
    <source>
        <dbReference type="RuleBase" id="RU003357"/>
    </source>
</evidence>
<dbReference type="SUPFAM" id="SSF56935">
    <property type="entry name" value="Porins"/>
    <property type="match status" value="1"/>
</dbReference>
<dbReference type="InterPro" id="IPR039426">
    <property type="entry name" value="TonB-dep_rcpt-like"/>
</dbReference>
<proteinExistence type="inferred from homology"/>
<dbReference type="GO" id="GO:0009279">
    <property type="term" value="C:cell outer membrane"/>
    <property type="evidence" value="ECO:0007669"/>
    <property type="project" value="UniProtKB-SubCell"/>
</dbReference>
<keyword evidence="16" id="KW-1185">Reference proteome</keyword>
<keyword evidence="8 13" id="KW-0798">TonB box</keyword>
<dbReference type="GO" id="GO:0038023">
    <property type="term" value="F:signaling receptor activity"/>
    <property type="evidence" value="ECO:0007669"/>
    <property type="project" value="InterPro"/>
</dbReference>
<dbReference type="InterPro" id="IPR012910">
    <property type="entry name" value="Plug_dom"/>
</dbReference>
<evidence type="ECO:0000256" key="10">
    <source>
        <dbReference type="ARBA" id="ARBA00023170"/>
    </source>
</evidence>
<dbReference type="NCBIfam" id="TIGR01783">
    <property type="entry name" value="TonB-siderophor"/>
    <property type="match status" value="1"/>
</dbReference>
<evidence type="ECO:0000256" key="3">
    <source>
        <dbReference type="ARBA" id="ARBA00022448"/>
    </source>
</evidence>
<comment type="caution">
    <text evidence="15">The sequence shown here is derived from an EMBL/GenBank/DDBJ whole genome shotgun (WGS) entry which is preliminary data.</text>
</comment>